<dbReference type="InterPro" id="IPR011551">
    <property type="entry name" value="NTP_PyrPHydrolase_MazG"/>
</dbReference>
<dbReference type="Gene3D" id="1.10.287.1080">
    <property type="entry name" value="MazG-like"/>
    <property type="match status" value="2"/>
</dbReference>
<dbReference type="EMBL" id="JAJNEC010000005">
    <property type="protein sequence ID" value="MCD2423021.1"/>
    <property type="molecule type" value="Genomic_DNA"/>
</dbReference>
<dbReference type="SUPFAM" id="SSF101386">
    <property type="entry name" value="all-alpha NTP pyrophosphatases"/>
    <property type="match status" value="2"/>
</dbReference>
<dbReference type="InterPro" id="IPR048015">
    <property type="entry name" value="NTP-PPase_MazG-like_N"/>
</dbReference>
<evidence type="ECO:0000259" key="1">
    <source>
        <dbReference type="Pfam" id="PF03819"/>
    </source>
</evidence>
<feature type="domain" description="NTP pyrophosphohydrolase MazG-like" evidence="1">
    <location>
        <begin position="169"/>
        <end position="226"/>
    </location>
</feature>
<dbReference type="NCBIfam" id="TIGR00444">
    <property type="entry name" value="mazG"/>
    <property type="match status" value="1"/>
</dbReference>
<dbReference type="CDD" id="cd11528">
    <property type="entry name" value="NTP-PPase_MazG_Nterm"/>
    <property type="match status" value="1"/>
</dbReference>
<dbReference type="InterPro" id="IPR004518">
    <property type="entry name" value="MazG-like_dom"/>
</dbReference>
<evidence type="ECO:0000313" key="2">
    <source>
        <dbReference type="EMBL" id="MCD2423021.1"/>
    </source>
</evidence>
<sequence length="261" mass="30130">MSQEAFNRLVQIMNELREQCPWDRKQTIHSLRQMTIEETYELGDAISDENWKDIREELGDLLLHIVFYSKIATEQEQFTIEDVLNGIAEKLIKRHPHIYPPLEAIDGLKEVRSEDDVKKNWEQLKLKEGKTSVLSGVPRSLPAVVKAMRLQEKARQVGFEWESAPQVWEKVTEETEELLEAVEEGAPGKIEEEFGDLLFSLINYARFLKIDAEAALERTNKKFIHRFTRMEQLAAANGSALSALTLGEMDALWNRIKTEPH</sequence>
<dbReference type="PANTHER" id="PTHR30522">
    <property type="entry name" value="NUCLEOSIDE TRIPHOSPHATE PYROPHOSPHOHYDROLASE"/>
    <property type="match status" value="1"/>
</dbReference>
<evidence type="ECO:0000313" key="3">
    <source>
        <dbReference type="Proteomes" id="UP001199816"/>
    </source>
</evidence>
<dbReference type="PANTHER" id="PTHR30522:SF0">
    <property type="entry name" value="NUCLEOSIDE TRIPHOSPHATE PYROPHOSPHOHYDROLASE"/>
    <property type="match status" value="1"/>
</dbReference>
<accession>A0ABS8PSY6</accession>
<keyword evidence="2" id="KW-0378">Hydrolase</keyword>
<dbReference type="InterPro" id="IPR048011">
    <property type="entry name" value="NTP-PPase_MazG-like_C"/>
</dbReference>
<proteinExistence type="predicted"/>
<dbReference type="EC" id="3.6.1.9" evidence="2"/>
<dbReference type="CDD" id="cd11529">
    <property type="entry name" value="NTP-PPase_MazG_Cterm"/>
    <property type="match status" value="1"/>
</dbReference>
<reference evidence="2 3" key="1">
    <citation type="submission" date="2021-11" db="EMBL/GenBank/DDBJ databases">
        <title>Genomic of Niabella pedocola.</title>
        <authorList>
            <person name="Wu T."/>
        </authorList>
    </citation>
    <scope>NUCLEOTIDE SEQUENCE [LARGE SCALE GENOMIC DNA]</scope>
    <source>
        <strain evidence="2 3">JCM 31011</strain>
    </source>
</reference>
<gene>
    <name evidence="2" type="primary">mazG</name>
    <name evidence="2" type="ORF">LQ567_09630</name>
</gene>
<feature type="domain" description="NTP pyrophosphohydrolase MazG-like" evidence="1">
    <location>
        <begin position="26"/>
        <end position="98"/>
    </location>
</feature>
<keyword evidence="3" id="KW-1185">Reference proteome</keyword>
<comment type="caution">
    <text evidence="2">The sequence shown here is derived from an EMBL/GenBank/DDBJ whole genome shotgun (WGS) entry which is preliminary data.</text>
</comment>
<dbReference type="Proteomes" id="UP001199816">
    <property type="component" value="Unassembled WGS sequence"/>
</dbReference>
<protein>
    <submittedName>
        <fullName evidence="2">Nucleoside triphosphate pyrophosphohydrolase</fullName>
        <ecNumber evidence="2">3.6.1.9</ecNumber>
    </submittedName>
</protein>
<dbReference type="GO" id="GO:0047429">
    <property type="term" value="F:nucleoside triphosphate diphosphatase activity"/>
    <property type="evidence" value="ECO:0007669"/>
    <property type="project" value="UniProtKB-EC"/>
</dbReference>
<dbReference type="NCBIfam" id="NF007113">
    <property type="entry name" value="PRK09562.1"/>
    <property type="match status" value="1"/>
</dbReference>
<name>A0ABS8PSY6_9BACT</name>
<dbReference type="RefSeq" id="WP_231004291.1">
    <property type="nucleotide sequence ID" value="NZ_JAJNEC010000005.1"/>
</dbReference>
<dbReference type="Pfam" id="PF03819">
    <property type="entry name" value="MazG"/>
    <property type="match status" value="2"/>
</dbReference>
<organism evidence="2 3">
    <name type="scientific">Niabella pedocola</name>
    <dbReference type="NCBI Taxonomy" id="1752077"/>
    <lineage>
        <taxon>Bacteria</taxon>
        <taxon>Pseudomonadati</taxon>
        <taxon>Bacteroidota</taxon>
        <taxon>Chitinophagia</taxon>
        <taxon>Chitinophagales</taxon>
        <taxon>Chitinophagaceae</taxon>
        <taxon>Niabella</taxon>
    </lineage>
</organism>